<reference evidence="2" key="2">
    <citation type="journal article" date="2021" name="PeerJ">
        <title>Extensive microbial diversity within the chicken gut microbiome revealed by metagenomics and culture.</title>
        <authorList>
            <person name="Gilroy R."/>
            <person name="Ravi A."/>
            <person name="Getino M."/>
            <person name="Pursley I."/>
            <person name="Horton D.L."/>
            <person name="Alikhan N.F."/>
            <person name="Baker D."/>
            <person name="Gharbi K."/>
            <person name="Hall N."/>
            <person name="Watson M."/>
            <person name="Adriaenssens E.M."/>
            <person name="Foster-Nyarko E."/>
            <person name="Jarju S."/>
            <person name="Secka A."/>
            <person name="Antonio M."/>
            <person name="Oren A."/>
            <person name="Chaudhuri R.R."/>
            <person name="La Ragione R."/>
            <person name="Hildebrand F."/>
            <person name="Pallen M.J."/>
        </authorList>
    </citation>
    <scope>NUCLEOTIDE SEQUENCE</scope>
    <source>
        <strain evidence="2">E3-2379</strain>
    </source>
</reference>
<dbReference type="InterPro" id="IPR029044">
    <property type="entry name" value="Nucleotide-diphossugar_trans"/>
</dbReference>
<dbReference type="InterPro" id="IPR050256">
    <property type="entry name" value="Glycosyltransferase_2"/>
</dbReference>
<feature type="non-terminal residue" evidence="2">
    <location>
        <position position="120"/>
    </location>
</feature>
<dbReference type="EMBL" id="JADIML010000021">
    <property type="protein sequence ID" value="MBO8462437.1"/>
    <property type="molecule type" value="Genomic_DNA"/>
</dbReference>
<name>A0A9D9N6S5_9FIRM</name>
<dbReference type="SUPFAM" id="SSF53448">
    <property type="entry name" value="Nucleotide-diphospho-sugar transferases"/>
    <property type="match status" value="1"/>
</dbReference>
<dbReference type="PANTHER" id="PTHR48090">
    <property type="entry name" value="UNDECAPRENYL-PHOSPHATE 4-DEOXY-4-FORMAMIDO-L-ARABINOSE TRANSFERASE-RELATED"/>
    <property type="match status" value="1"/>
</dbReference>
<dbReference type="Gene3D" id="3.90.550.10">
    <property type="entry name" value="Spore Coat Polysaccharide Biosynthesis Protein SpsA, Chain A"/>
    <property type="match status" value="1"/>
</dbReference>
<proteinExistence type="predicted"/>
<dbReference type="InterPro" id="IPR001173">
    <property type="entry name" value="Glyco_trans_2-like"/>
</dbReference>
<gene>
    <name evidence="2" type="ORF">IAC13_00730</name>
</gene>
<reference evidence="2" key="1">
    <citation type="submission" date="2020-10" db="EMBL/GenBank/DDBJ databases">
        <authorList>
            <person name="Gilroy R."/>
        </authorList>
    </citation>
    <scope>NUCLEOTIDE SEQUENCE</scope>
    <source>
        <strain evidence="2">E3-2379</strain>
    </source>
</reference>
<dbReference type="Pfam" id="PF00535">
    <property type="entry name" value="Glycos_transf_2"/>
    <property type="match status" value="1"/>
</dbReference>
<evidence type="ECO:0000313" key="2">
    <source>
        <dbReference type="EMBL" id="MBO8462437.1"/>
    </source>
</evidence>
<dbReference type="CDD" id="cd04179">
    <property type="entry name" value="DPM_DPG-synthase_like"/>
    <property type="match status" value="1"/>
</dbReference>
<feature type="domain" description="Glycosyltransferase 2-like" evidence="1">
    <location>
        <begin position="14"/>
        <end position="117"/>
    </location>
</feature>
<organism evidence="2 3">
    <name type="scientific">Candidatus Scybalomonas excrementavium</name>
    <dbReference type="NCBI Taxonomy" id="2840943"/>
    <lineage>
        <taxon>Bacteria</taxon>
        <taxon>Bacillati</taxon>
        <taxon>Bacillota</taxon>
        <taxon>Clostridia</taxon>
        <taxon>Lachnospirales</taxon>
        <taxon>Lachnospiraceae</taxon>
        <taxon>Lachnospiraceae incertae sedis</taxon>
        <taxon>Candidatus Scybalomonas</taxon>
    </lineage>
</organism>
<accession>A0A9D9N6S5</accession>
<comment type="caution">
    <text evidence="2">The sequence shown here is derived from an EMBL/GenBank/DDBJ whole genome shotgun (WGS) entry which is preliminary data.</text>
</comment>
<dbReference type="PANTHER" id="PTHR48090:SF7">
    <property type="entry name" value="RFBJ PROTEIN"/>
    <property type="match status" value="1"/>
</dbReference>
<evidence type="ECO:0000313" key="3">
    <source>
        <dbReference type="Proteomes" id="UP000823618"/>
    </source>
</evidence>
<dbReference type="Proteomes" id="UP000823618">
    <property type="component" value="Unassembled WGS sequence"/>
</dbReference>
<dbReference type="AlphaFoldDB" id="A0A9D9N6S5"/>
<protein>
    <submittedName>
        <fullName evidence="2">Glycosyltransferase family 2 protein</fullName>
    </submittedName>
</protein>
<sequence length="120" mass="13452">MEKTMETNINLELTILMPCLNEGRTVSFCVKQALAYMKQRHIIGEVLVVDNGSEDHSFEIAGKAGARVIRCSEKGYGNALRFGIHQAKGKYIIMGDCDGSYDFLSLDEFMKQLRDGKELV</sequence>
<evidence type="ECO:0000259" key="1">
    <source>
        <dbReference type="Pfam" id="PF00535"/>
    </source>
</evidence>